<proteinExistence type="predicted"/>
<feature type="domain" description="HpcH/HpaI aldolase/citrate lyase" evidence="4">
    <location>
        <begin position="10"/>
        <end position="234"/>
    </location>
</feature>
<evidence type="ECO:0000313" key="5">
    <source>
        <dbReference type="EMBL" id="GAA4987352.1"/>
    </source>
</evidence>
<keyword evidence="5" id="KW-0456">Lyase</keyword>
<organism evidence="5 6">
    <name type="scientific">Yinghuangia aomiensis</name>
    <dbReference type="NCBI Taxonomy" id="676205"/>
    <lineage>
        <taxon>Bacteria</taxon>
        <taxon>Bacillati</taxon>
        <taxon>Actinomycetota</taxon>
        <taxon>Actinomycetes</taxon>
        <taxon>Kitasatosporales</taxon>
        <taxon>Streptomycetaceae</taxon>
        <taxon>Yinghuangia</taxon>
    </lineage>
</organism>
<evidence type="ECO:0000256" key="3">
    <source>
        <dbReference type="ARBA" id="ARBA00022842"/>
    </source>
</evidence>
<dbReference type="InterPro" id="IPR005000">
    <property type="entry name" value="Aldolase/citrate-lyase_domain"/>
</dbReference>
<dbReference type="PANTHER" id="PTHR32308">
    <property type="entry name" value="LYASE BETA SUBUNIT, PUTATIVE (AFU_ORTHOLOGUE AFUA_4G13030)-RELATED"/>
    <property type="match status" value="1"/>
</dbReference>
<accession>A0ABP9I3V2</accession>
<reference evidence="6" key="1">
    <citation type="journal article" date="2019" name="Int. J. Syst. Evol. Microbiol.">
        <title>The Global Catalogue of Microorganisms (GCM) 10K type strain sequencing project: providing services to taxonomists for standard genome sequencing and annotation.</title>
        <authorList>
            <consortium name="The Broad Institute Genomics Platform"/>
            <consortium name="The Broad Institute Genome Sequencing Center for Infectious Disease"/>
            <person name="Wu L."/>
            <person name="Ma J."/>
        </authorList>
    </citation>
    <scope>NUCLEOTIDE SEQUENCE [LARGE SCALE GENOMIC DNA]</scope>
    <source>
        <strain evidence="6">JCM 17986</strain>
    </source>
</reference>
<evidence type="ECO:0000259" key="4">
    <source>
        <dbReference type="Pfam" id="PF03328"/>
    </source>
</evidence>
<evidence type="ECO:0000313" key="6">
    <source>
        <dbReference type="Proteomes" id="UP001500466"/>
    </source>
</evidence>
<evidence type="ECO:0000256" key="2">
    <source>
        <dbReference type="ARBA" id="ARBA00022723"/>
    </source>
</evidence>
<dbReference type="GO" id="GO:0016829">
    <property type="term" value="F:lyase activity"/>
    <property type="evidence" value="ECO:0007669"/>
    <property type="project" value="UniProtKB-KW"/>
</dbReference>
<name>A0ABP9I3V2_9ACTN</name>
<dbReference type="InterPro" id="IPR011206">
    <property type="entry name" value="Citrate_lyase_beta/mcl1/mcl2"/>
</dbReference>
<dbReference type="RefSeq" id="WP_345679604.1">
    <property type="nucleotide sequence ID" value="NZ_BAABHS010000033.1"/>
</dbReference>
<dbReference type="Gene3D" id="3.20.20.60">
    <property type="entry name" value="Phosphoenolpyruvate-binding domains"/>
    <property type="match status" value="1"/>
</dbReference>
<sequence>MTSDSAAALRSHLYVPGDRPQVLAKAVARGADALIVDLEDAVPTAAKAEARGIVADFLGGLRPAGADGAEPTPAVWVRINPGAAGRADLKAVIGPAVAGICVAKTESADDVAEVVALLDALEHERGLPAGRIAVSPLLESAAAILAARDIAAAPRVQRLQVGEADLRAEIGVETGPDESELLWVRSQVVLASAAAGIEPPVGPASTNFTDLAALRQSTEALRRLGYRGRACIHPAQLDVVHDVFTPTAEEVDQARALVAGYEAAVAAGSGVFVDAAGRMVDLAVVRSARRTVAAARSGGES</sequence>
<evidence type="ECO:0000256" key="1">
    <source>
        <dbReference type="ARBA" id="ARBA00001946"/>
    </source>
</evidence>
<keyword evidence="3" id="KW-0460">Magnesium</keyword>
<dbReference type="InterPro" id="IPR040442">
    <property type="entry name" value="Pyrv_kinase-like_dom_sf"/>
</dbReference>
<dbReference type="Proteomes" id="UP001500466">
    <property type="component" value="Unassembled WGS sequence"/>
</dbReference>
<keyword evidence="6" id="KW-1185">Reference proteome</keyword>
<dbReference type="Pfam" id="PF03328">
    <property type="entry name" value="HpcH_HpaI"/>
    <property type="match status" value="1"/>
</dbReference>
<comment type="cofactor">
    <cofactor evidence="1">
        <name>Mg(2+)</name>
        <dbReference type="ChEBI" id="CHEBI:18420"/>
    </cofactor>
</comment>
<dbReference type="InterPro" id="IPR015813">
    <property type="entry name" value="Pyrv/PenolPyrv_kinase-like_dom"/>
</dbReference>
<keyword evidence="2" id="KW-0479">Metal-binding</keyword>
<dbReference type="EMBL" id="BAABHS010000033">
    <property type="protein sequence ID" value="GAA4987352.1"/>
    <property type="molecule type" value="Genomic_DNA"/>
</dbReference>
<comment type="caution">
    <text evidence="5">The sequence shown here is derived from an EMBL/GenBank/DDBJ whole genome shotgun (WGS) entry which is preliminary data.</text>
</comment>
<gene>
    <name evidence="5" type="ORF">GCM10023205_67620</name>
</gene>
<protein>
    <submittedName>
        <fullName evidence="5">CoA ester lyase</fullName>
    </submittedName>
</protein>
<dbReference type="PIRSF" id="PIRSF015582">
    <property type="entry name" value="Cit_lyase_B"/>
    <property type="match status" value="1"/>
</dbReference>
<dbReference type="PANTHER" id="PTHR32308:SF0">
    <property type="entry name" value="HPCH_HPAI ALDOLASE_CITRATE LYASE DOMAIN-CONTAINING PROTEIN"/>
    <property type="match status" value="1"/>
</dbReference>
<dbReference type="SUPFAM" id="SSF51621">
    <property type="entry name" value="Phosphoenolpyruvate/pyruvate domain"/>
    <property type="match status" value="1"/>
</dbReference>